<evidence type="ECO:0000313" key="3">
    <source>
        <dbReference type="Proteomes" id="UP000789508"/>
    </source>
</evidence>
<sequence>MTIDQNIKKKVKKFLEKYAQEHGQPDPSQKYARKIAVEVRSSGEIIFLPTEMSYKSVHHDFVISVGEESNLKSLKYEAFRRLWHELAPNVKIRKPRTDFEIFFDNPRKAELFGFQNKATGVQLNYILNEGETIGKGSNGTLSLVFDGIKRFNKGEKYLKLSCDNAPGQNKNNATIRFLFYLTICGYYETIGLDFMIAGHTKSRVDGNIGMAKRRYKKSTIEEFKQLVEVVEKSSPTGLNKTQCYENGKGFQYYKIKETLGNYFIKLSNIAKYHHFFFSSFNLGVVKVKESVDSKWKEFDLLKTEGKEREKVIEKIRNLVFHISEPKPLSQKRLTDFYKILPLLPKEY</sequence>
<proteinExistence type="predicted"/>
<accession>A0A9N9CYG2</accession>
<gene>
    <name evidence="2" type="ORF">ALEPTO_LOCUS8764</name>
</gene>
<organism evidence="2 3">
    <name type="scientific">Ambispora leptoticha</name>
    <dbReference type="NCBI Taxonomy" id="144679"/>
    <lineage>
        <taxon>Eukaryota</taxon>
        <taxon>Fungi</taxon>
        <taxon>Fungi incertae sedis</taxon>
        <taxon>Mucoromycota</taxon>
        <taxon>Glomeromycotina</taxon>
        <taxon>Glomeromycetes</taxon>
        <taxon>Archaeosporales</taxon>
        <taxon>Ambisporaceae</taxon>
        <taxon>Ambispora</taxon>
    </lineage>
</organism>
<feature type="domain" description="DUF7869" evidence="1">
    <location>
        <begin position="131"/>
        <end position="280"/>
    </location>
</feature>
<dbReference type="Proteomes" id="UP000789508">
    <property type="component" value="Unassembled WGS sequence"/>
</dbReference>
<dbReference type="OrthoDB" id="2384130at2759"/>
<dbReference type="EMBL" id="CAJVPS010005553">
    <property type="protein sequence ID" value="CAG8616132.1"/>
    <property type="molecule type" value="Genomic_DNA"/>
</dbReference>
<dbReference type="AlphaFoldDB" id="A0A9N9CYG2"/>
<dbReference type="InterPro" id="IPR057191">
    <property type="entry name" value="DUF7869"/>
</dbReference>
<name>A0A9N9CYG2_9GLOM</name>
<keyword evidence="3" id="KW-1185">Reference proteome</keyword>
<dbReference type="PANTHER" id="PTHR34415:SF1">
    <property type="entry name" value="INTEGRASE CATALYTIC DOMAIN-CONTAINING PROTEIN"/>
    <property type="match status" value="1"/>
</dbReference>
<dbReference type="Pfam" id="PF25273">
    <property type="entry name" value="DUF7869"/>
    <property type="match status" value="1"/>
</dbReference>
<reference evidence="2" key="1">
    <citation type="submission" date="2021-06" db="EMBL/GenBank/DDBJ databases">
        <authorList>
            <person name="Kallberg Y."/>
            <person name="Tangrot J."/>
            <person name="Rosling A."/>
        </authorList>
    </citation>
    <scope>NUCLEOTIDE SEQUENCE</scope>
    <source>
        <strain evidence="2">FL130A</strain>
    </source>
</reference>
<dbReference type="PANTHER" id="PTHR34415">
    <property type="entry name" value="INTEGRASE CATALYTIC DOMAIN-CONTAINING PROTEIN"/>
    <property type="match status" value="1"/>
</dbReference>
<protein>
    <submittedName>
        <fullName evidence="2">8644_t:CDS:1</fullName>
    </submittedName>
</protein>
<comment type="caution">
    <text evidence="2">The sequence shown here is derived from an EMBL/GenBank/DDBJ whole genome shotgun (WGS) entry which is preliminary data.</text>
</comment>
<evidence type="ECO:0000313" key="2">
    <source>
        <dbReference type="EMBL" id="CAG8616132.1"/>
    </source>
</evidence>
<evidence type="ECO:0000259" key="1">
    <source>
        <dbReference type="Pfam" id="PF25273"/>
    </source>
</evidence>